<comment type="cofactor">
    <cofactor evidence="1">
        <name>Fe(2+)</name>
        <dbReference type="ChEBI" id="CHEBI:29033"/>
    </cofactor>
</comment>
<organism evidence="18 19">
    <name type="scientific">Lasiosphaeria hispida</name>
    <dbReference type="NCBI Taxonomy" id="260671"/>
    <lineage>
        <taxon>Eukaryota</taxon>
        <taxon>Fungi</taxon>
        <taxon>Dikarya</taxon>
        <taxon>Ascomycota</taxon>
        <taxon>Pezizomycotina</taxon>
        <taxon>Sordariomycetes</taxon>
        <taxon>Sordariomycetidae</taxon>
        <taxon>Sordariales</taxon>
        <taxon>Lasiosphaeriaceae</taxon>
        <taxon>Lasiosphaeria</taxon>
    </lineage>
</organism>
<dbReference type="NCBIfam" id="TIGR02410">
    <property type="entry name" value="carnitine_TMLD"/>
    <property type="match status" value="1"/>
</dbReference>
<dbReference type="PANTHER" id="PTHR10696:SF51">
    <property type="entry name" value="TRIMETHYLLYSINE DIOXYGENASE, MITOCHONDRIAL"/>
    <property type="match status" value="1"/>
</dbReference>
<keyword evidence="19" id="KW-1185">Reference proteome</keyword>
<evidence type="ECO:0000313" key="19">
    <source>
        <dbReference type="Proteomes" id="UP001275084"/>
    </source>
</evidence>
<comment type="function">
    <text evidence="14">Converts trimethyllysine (TML) into hydroxytrimethyllysine (HTML).</text>
</comment>
<dbReference type="PANTHER" id="PTHR10696">
    <property type="entry name" value="GAMMA-BUTYROBETAINE HYDROXYLASE-RELATED"/>
    <property type="match status" value="1"/>
</dbReference>
<keyword evidence="6" id="KW-0479">Metal-binding</keyword>
<evidence type="ECO:0000256" key="14">
    <source>
        <dbReference type="ARBA" id="ARBA00046008"/>
    </source>
</evidence>
<evidence type="ECO:0000256" key="5">
    <source>
        <dbReference type="ARBA" id="ARBA00012267"/>
    </source>
</evidence>
<evidence type="ECO:0000259" key="16">
    <source>
        <dbReference type="Pfam" id="PF02668"/>
    </source>
</evidence>
<reference evidence="18" key="2">
    <citation type="submission" date="2023-06" db="EMBL/GenBank/DDBJ databases">
        <authorList>
            <consortium name="Lawrence Berkeley National Laboratory"/>
            <person name="Haridas S."/>
            <person name="Hensen N."/>
            <person name="Bonometti L."/>
            <person name="Westerberg I."/>
            <person name="Brannstrom I.O."/>
            <person name="Guillou S."/>
            <person name="Cros-Aarteil S."/>
            <person name="Calhoun S."/>
            <person name="Kuo A."/>
            <person name="Mondo S."/>
            <person name="Pangilinan J."/>
            <person name="Riley R."/>
            <person name="Labutti K."/>
            <person name="Andreopoulos B."/>
            <person name="Lipzen A."/>
            <person name="Chen C."/>
            <person name="Yanf M."/>
            <person name="Daum C."/>
            <person name="Ng V."/>
            <person name="Clum A."/>
            <person name="Steindorff A."/>
            <person name="Ohm R."/>
            <person name="Martin F."/>
            <person name="Silar P."/>
            <person name="Natvig D."/>
            <person name="Lalanne C."/>
            <person name="Gautier V."/>
            <person name="Ament-Velasquez S.L."/>
            <person name="Kruys A."/>
            <person name="Hutchinson M.I."/>
            <person name="Powell A.J."/>
            <person name="Barry K."/>
            <person name="Miller A.N."/>
            <person name="Grigoriev I.V."/>
            <person name="Debuchy R."/>
            <person name="Gladieux P."/>
            <person name="Thoren M.H."/>
            <person name="Johannesson H."/>
        </authorList>
    </citation>
    <scope>NUCLEOTIDE SEQUENCE</scope>
    <source>
        <strain evidence="18">CBS 955.72</strain>
    </source>
</reference>
<dbReference type="EMBL" id="JAUIQD010000002">
    <property type="protein sequence ID" value="KAK3359748.1"/>
    <property type="molecule type" value="Genomic_DNA"/>
</dbReference>
<keyword evidence="9" id="KW-0560">Oxidoreductase</keyword>
<feature type="domain" description="TauD/TfdA-like" evidence="16">
    <location>
        <begin position="97"/>
        <end position="335"/>
    </location>
</feature>
<dbReference type="GO" id="GO:0005506">
    <property type="term" value="F:iron ion binding"/>
    <property type="evidence" value="ECO:0007669"/>
    <property type="project" value="InterPro"/>
</dbReference>
<evidence type="ECO:0000256" key="4">
    <source>
        <dbReference type="ARBA" id="ARBA00008654"/>
    </source>
</evidence>
<proteinExistence type="inferred from homology"/>
<dbReference type="Pfam" id="PF02668">
    <property type="entry name" value="TauD"/>
    <property type="match status" value="1"/>
</dbReference>
<dbReference type="Pfam" id="PF06155">
    <property type="entry name" value="GBBH-like_N"/>
    <property type="match status" value="1"/>
</dbReference>
<evidence type="ECO:0000313" key="18">
    <source>
        <dbReference type="EMBL" id="KAK3359748.1"/>
    </source>
</evidence>
<sequence>MLMLPTRDNCACTKCRNQDTNQRSFDTFDIDPDIRPAHAEAVGESLKITWSDQHESVYPVDTLRRYAFGHRDVTPKVNFWGSAPGPSAMSYLSIDTDPKWMAELTMLIKTNGFVFVHDTPYDSPEPTKQLLERIGPIRNTHYGGFYDFIPDLASADTAYTNLALAPHTDTTYFTDPAGLQAFHLLSHVPASKTDGDEVGTDPEAASGGESILIDGFNASKILKMTIPWSFAILRATKVHWHASGNEGIAIAPERACSVLRARNGNVFQVRWNNDDRGIVPLGDAWYNAARKWDEILKRENMQFKFQLKPGTVLIFDNWRVLHGRTAFTGTRRICGGYISMDDFNSRWRTTNFFSKEEVLAQVMG</sequence>
<comment type="cofactor">
    <cofactor evidence="2">
        <name>L-ascorbate</name>
        <dbReference type="ChEBI" id="CHEBI:38290"/>
    </cofactor>
</comment>
<keyword evidence="10" id="KW-0408">Iron</keyword>
<dbReference type="InterPro" id="IPR012776">
    <property type="entry name" value="Trimethyllysine_dOase"/>
</dbReference>
<comment type="caution">
    <text evidence="18">The sequence shown here is derived from an EMBL/GenBank/DDBJ whole genome shotgun (WGS) entry which is preliminary data.</text>
</comment>
<evidence type="ECO:0000256" key="1">
    <source>
        <dbReference type="ARBA" id="ARBA00001954"/>
    </source>
</evidence>
<dbReference type="Gene3D" id="3.30.2020.30">
    <property type="match status" value="1"/>
</dbReference>
<dbReference type="GO" id="GO:0045329">
    <property type="term" value="P:carnitine biosynthetic process"/>
    <property type="evidence" value="ECO:0007669"/>
    <property type="project" value="UniProtKB-KW"/>
</dbReference>
<evidence type="ECO:0000256" key="15">
    <source>
        <dbReference type="ARBA" id="ARBA00049334"/>
    </source>
</evidence>
<evidence type="ECO:0000256" key="2">
    <source>
        <dbReference type="ARBA" id="ARBA00001961"/>
    </source>
</evidence>
<comment type="similarity">
    <text evidence="4">Belongs to the gamma-BBH/TMLD family.</text>
</comment>
<feature type="domain" description="Gamma-butyrobetaine hydroxylase-like N-terminal" evidence="17">
    <location>
        <begin position="7"/>
        <end position="64"/>
    </location>
</feature>
<evidence type="ECO:0000256" key="12">
    <source>
        <dbReference type="ARBA" id="ARBA00031778"/>
    </source>
</evidence>
<evidence type="ECO:0000256" key="6">
    <source>
        <dbReference type="ARBA" id="ARBA00022723"/>
    </source>
</evidence>
<evidence type="ECO:0000256" key="9">
    <source>
        <dbReference type="ARBA" id="ARBA00023002"/>
    </source>
</evidence>
<keyword evidence="8" id="KW-0223">Dioxygenase</keyword>
<keyword evidence="7" id="KW-0124">Carnitine biosynthesis</keyword>
<evidence type="ECO:0000256" key="8">
    <source>
        <dbReference type="ARBA" id="ARBA00022964"/>
    </source>
</evidence>
<accession>A0AAJ0HQX5</accession>
<gene>
    <name evidence="18" type="ORF">B0T25DRAFT_108493</name>
</gene>
<dbReference type="InterPro" id="IPR038492">
    <property type="entry name" value="GBBH-like_N_sf"/>
</dbReference>
<comment type="catalytic activity">
    <reaction evidence="15">
        <text>N(6),N(6),N(6)-trimethyl-L-lysine + 2-oxoglutarate + O2 = (3S)-3-hydroxy-N(6),N(6),N(6)-trimethyl-L-lysine + succinate + CO2</text>
        <dbReference type="Rhea" id="RHEA:14181"/>
        <dbReference type="ChEBI" id="CHEBI:15379"/>
        <dbReference type="ChEBI" id="CHEBI:16526"/>
        <dbReference type="ChEBI" id="CHEBI:16810"/>
        <dbReference type="ChEBI" id="CHEBI:30031"/>
        <dbReference type="ChEBI" id="CHEBI:58100"/>
        <dbReference type="ChEBI" id="CHEBI:141499"/>
        <dbReference type="EC" id="1.14.11.8"/>
    </reaction>
</comment>
<evidence type="ECO:0000256" key="7">
    <source>
        <dbReference type="ARBA" id="ARBA00022873"/>
    </source>
</evidence>
<evidence type="ECO:0000256" key="10">
    <source>
        <dbReference type="ARBA" id="ARBA00023004"/>
    </source>
</evidence>
<dbReference type="AlphaFoldDB" id="A0AAJ0HQX5"/>
<name>A0AAJ0HQX5_9PEZI</name>
<dbReference type="InterPro" id="IPR050411">
    <property type="entry name" value="AlphaKG_dependent_hydroxylases"/>
</dbReference>
<dbReference type="SUPFAM" id="SSF51197">
    <property type="entry name" value="Clavaminate synthase-like"/>
    <property type="match status" value="1"/>
</dbReference>
<dbReference type="GO" id="GO:0005739">
    <property type="term" value="C:mitochondrion"/>
    <property type="evidence" value="ECO:0007669"/>
    <property type="project" value="TreeGrafter"/>
</dbReference>
<evidence type="ECO:0000256" key="3">
    <source>
        <dbReference type="ARBA" id="ARBA00005022"/>
    </source>
</evidence>
<dbReference type="GO" id="GO:0050353">
    <property type="term" value="F:trimethyllysine dioxygenase activity"/>
    <property type="evidence" value="ECO:0007669"/>
    <property type="project" value="UniProtKB-EC"/>
</dbReference>
<dbReference type="InterPro" id="IPR003819">
    <property type="entry name" value="TauD/TfdA-like"/>
</dbReference>
<dbReference type="EC" id="1.14.11.8" evidence="5"/>
<dbReference type="InterPro" id="IPR010376">
    <property type="entry name" value="GBBH-like_N"/>
</dbReference>
<reference evidence="18" key="1">
    <citation type="journal article" date="2023" name="Mol. Phylogenet. Evol.">
        <title>Genome-scale phylogeny and comparative genomics of the fungal order Sordariales.</title>
        <authorList>
            <person name="Hensen N."/>
            <person name="Bonometti L."/>
            <person name="Westerberg I."/>
            <person name="Brannstrom I.O."/>
            <person name="Guillou S."/>
            <person name="Cros-Aarteil S."/>
            <person name="Calhoun S."/>
            <person name="Haridas S."/>
            <person name="Kuo A."/>
            <person name="Mondo S."/>
            <person name="Pangilinan J."/>
            <person name="Riley R."/>
            <person name="LaButti K."/>
            <person name="Andreopoulos B."/>
            <person name="Lipzen A."/>
            <person name="Chen C."/>
            <person name="Yan M."/>
            <person name="Daum C."/>
            <person name="Ng V."/>
            <person name="Clum A."/>
            <person name="Steindorff A."/>
            <person name="Ohm R.A."/>
            <person name="Martin F."/>
            <person name="Silar P."/>
            <person name="Natvig D.O."/>
            <person name="Lalanne C."/>
            <person name="Gautier V."/>
            <person name="Ament-Velasquez S.L."/>
            <person name="Kruys A."/>
            <person name="Hutchinson M.I."/>
            <person name="Powell A.J."/>
            <person name="Barry K."/>
            <person name="Miller A.N."/>
            <person name="Grigoriev I.V."/>
            <person name="Debuchy R."/>
            <person name="Gladieux P."/>
            <person name="Hiltunen Thoren M."/>
            <person name="Johannesson H."/>
        </authorList>
    </citation>
    <scope>NUCLEOTIDE SEQUENCE</scope>
    <source>
        <strain evidence="18">CBS 955.72</strain>
    </source>
</reference>
<evidence type="ECO:0000256" key="11">
    <source>
        <dbReference type="ARBA" id="ARBA00030363"/>
    </source>
</evidence>
<comment type="pathway">
    <text evidence="3">Amine and polyamine biosynthesis; carnitine biosynthesis.</text>
</comment>
<evidence type="ECO:0000256" key="13">
    <source>
        <dbReference type="ARBA" id="ARBA00032283"/>
    </source>
</evidence>
<dbReference type="Proteomes" id="UP001275084">
    <property type="component" value="Unassembled WGS sequence"/>
</dbReference>
<evidence type="ECO:0000259" key="17">
    <source>
        <dbReference type="Pfam" id="PF06155"/>
    </source>
</evidence>
<dbReference type="CDD" id="cd00250">
    <property type="entry name" value="CAS_like"/>
    <property type="match status" value="1"/>
</dbReference>
<dbReference type="FunFam" id="3.60.130.10:FF:000001">
    <property type="entry name" value="Trimethyllysine dioxygenase, mitochondrial"/>
    <property type="match status" value="1"/>
</dbReference>
<dbReference type="InterPro" id="IPR042098">
    <property type="entry name" value="TauD-like_sf"/>
</dbReference>
<dbReference type="Gene3D" id="3.60.130.10">
    <property type="entry name" value="Clavaminate synthase-like"/>
    <property type="match status" value="1"/>
</dbReference>
<protein>
    <recommendedName>
        <fullName evidence="5">trimethyllysine dioxygenase</fullName>
        <ecNumber evidence="5">1.14.11.8</ecNumber>
    </recommendedName>
    <alternativeName>
        <fullName evidence="12">Epsilon-trimethyllysine 2-oxoglutarate dioxygenase</fullName>
    </alternativeName>
    <alternativeName>
        <fullName evidence="11">TML hydroxylase</fullName>
    </alternativeName>
    <alternativeName>
        <fullName evidence="13">TML-alpha-ketoglutarate dioxygenase</fullName>
    </alternativeName>
</protein>